<dbReference type="InterPro" id="IPR036774">
    <property type="entry name" value="ERV/ALR_sulphydryl_oxid_sf"/>
</dbReference>
<reference evidence="11 12" key="1">
    <citation type="submission" date="2014-04" db="EMBL/GenBank/DDBJ databases">
        <authorList>
            <consortium name="DOE Joint Genome Institute"/>
            <person name="Kuo A."/>
            <person name="Girlanda M."/>
            <person name="Perotto S."/>
            <person name="Kohler A."/>
            <person name="Nagy L.G."/>
            <person name="Floudas D."/>
            <person name="Copeland A."/>
            <person name="Barry K.W."/>
            <person name="Cichocki N."/>
            <person name="Veneault-Fourrey C."/>
            <person name="LaButti K."/>
            <person name="Lindquist E.A."/>
            <person name="Lipzen A."/>
            <person name="Lundell T."/>
            <person name="Morin E."/>
            <person name="Murat C."/>
            <person name="Sun H."/>
            <person name="Tunlid A."/>
            <person name="Henrissat B."/>
            <person name="Grigoriev I.V."/>
            <person name="Hibbett D.S."/>
            <person name="Martin F."/>
            <person name="Nordberg H.P."/>
            <person name="Cantor M.N."/>
            <person name="Hua S.X."/>
        </authorList>
    </citation>
    <scope>NUCLEOTIDE SEQUENCE [LARGE SCALE GENOMIC DNA]</scope>
    <source>
        <strain evidence="11 12">MUT 4182</strain>
    </source>
</reference>
<feature type="region of interest" description="Disordered" evidence="9">
    <location>
        <begin position="40"/>
        <end position="70"/>
    </location>
</feature>
<keyword evidence="4 8" id="KW-0274">FAD</keyword>
<name>A0A0C3QWP2_9AGAM</name>
<keyword evidence="7" id="KW-1015">Disulfide bond</keyword>
<protein>
    <recommendedName>
        <fullName evidence="8">Sulfhydryl oxidase</fullName>
        <ecNumber evidence="8">1.8.3.2</ecNumber>
    </recommendedName>
</protein>
<dbReference type="STRING" id="1051891.A0A0C3QWP2"/>
<accession>A0A0C3QWP2</accession>
<dbReference type="PROSITE" id="PS51324">
    <property type="entry name" value="ERV_ALR"/>
    <property type="match status" value="1"/>
</dbReference>
<dbReference type="HOGENOM" id="CLU_070631_1_0_1"/>
<feature type="domain" description="ERV/ALR sulfhydryl oxidase" evidence="10">
    <location>
        <begin position="95"/>
        <end position="197"/>
    </location>
</feature>
<dbReference type="InterPro" id="IPR017905">
    <property type="entry name" value="ERV/ALR_sulphydryl_oxidase"/>
</dbReference>
<evidence type="ECO:0000313" key="11">
    <source>
        <dbReference type="EMBL" id="KIO34296.1"/>
    </source>
</evidence>
<dbReference type="Proteomes" id="UP000054248">
    <property type="component" value="Unassembled WGS sequence"/>
</dbReference>
<dbReference type="EMBL" id="KN822943">
    <property type="protein sequence ID" value="KIO34296.1"/>
    <property type="molecule type" value="Genomic_DNA"/>
</dbReference>
<dbReference type="AlphaFoldDB" id="A0A0C3QWP2"/>
<dbReference type="FunFam" id="1.20.120.310:FF:000003">
    <property type="entry name" value="Sulfhydryl oxidase"/>
    <property type="match status" value="1"/>
</dbReference>
<dbReference type="EC" id="1.8.3.2" evidence="8"/>
<evidence type="ECO:0000256" key="5">
    <source>
        <dbReference type="ARBA" id="ARBA00023002"/>
    </source>
</evidence>
<evidence type="ECO:0000256" key="9">
    <source>
        <dbReference type="SAM" id="MobiDB-lite"/>
    </source>
</evidence>
<sequence length="211" mass="22348">MPSASEEKSSASVPKHPPGPVLGPDGKPCKICNVSSFKLAARSQTKKDPSSSKAGSSELPAPSSGSSYSSTAAASGAAVAGTIAATAPATQPADCPPDVEDLGRATWTFLHTTAAYYPEKPTPTQRSSMLGLLKALPNLYPCGWCASHLKENMAIHPPDKVVDDRLSLSKWLCERHNDVNERLGKPIFDCSKTDERWKDGPKDGSCDQARL</sequence>
<dbReference type="PANTHER" id="PTHR12645">
    <property type="entry name" value="ALR/ERV"/>
    <property type="match status" value="1"/>
</dbReference>
<keyword evidence="5 8" id="KW-0560">Oxidoreductase</keyword>
<comment type="catalytic activity">
    <reaction evidence="8">
        <text>2 R'C(R)SH + O2 = R'C(R)S-S(R)CR' + H2O2</text>
        <dbReference type="Rhea" id="RHEA:17357"/>
        <dbReference type="ChEBI" id="CHEBI:15379"/>
        <dbReference type="ChEBI" id="CHEBI:16240"/>
        <dbReference type="ChEBI" id="CHEBI:16520"/>
        <dbReference type="ChEBI" id="CHEBI:17412"/>
        <dbReference type="EC" id="1.8.3.2"/>
    </reaction>
</comment>
<evidence type="ECO:0000256" key="1">
    <source>
        <dbReference type="ARBA" id="ARBA00001974"/>
    </source>
</evidence>
<dbReference type="GO" id="GO:0050660">
    <property type="term" value="F:flavin adenine dinucleotide binding"/>
    <property type="evidence" value="ECO:0007669"/>
    <property type="project" value="TreeGrafter"/>
</dbReference>
<reference evidence="12" key="2">
    <citation type="submission" date="2015-01" db="EMBL/GenBank/DDBJ databases">
        <title>Evolutionary Origins and Diversification of the Mycorrhizal Mutualists.</title>
        <authorList>
            <consortium name="DOE Joint Genome Institute"/>
            <consortium name="Mycorrhizal Genomics Consortium"/>
            <person name="Kohler A."/>
            <person name="Kuo A."/>
            <person name="Nagy L.G."/>
            <person name="Floudas D."/>
            <person name="Copeland A."/>
            <person name="Barry K.W."/>
            <person name="Cichocki N."/>
            <person name="Veneault-Fourrey C."/>
            <person name="LaButti K."/>
            <person name="Lindquist E.A."/>
            <person name="Lipzen A."/>
            <person name="Lundell T."/>
            <person name="Morin E."/>
            <person name="Murat C."/>
            <person name="Riley R."/>
            <person name="Ohm R."/>
            <person name="Sun H."/>
            <person name="Tunlid A."/>
            <person name="Henrissat B."/>
            <person name="Grigoriev I.V."/>
            <person name="Hibbett D.S."/>
            <person name="Martin F."/>
        </authorList>
    </citation>
    <scope>NUCLEOTIDE SEQUENCE [LARGE SCALE GENOMIC DNA]</scope>
    <source>
        <strain evidence="12">MUT 4182</strain>
    </source>
</reference>
<evidence type="ECO:0000256" key="4">
    <source>
        <dbReference type="ARBA" id="ARBA00022827"/>
    </source>
</evidence>
<dbReference type="Pfam" id="PF04777">
    <property type="entry name" value="Evr1_Alr"/>
    <property type="match status" value="1"/>
</dbReference>
<evidence type="ECO:0000256" key="2">
    <source>
        <dbReference type="ARBA" id="ARBA00004569"/>
    </source>
</evidence>
<organism evidence="11 12">
    <name type="scientific">Tulasnella calospora MUT 4182</name>
    <dbReference type="NCBI Taxonomy" id="1051891"/>
    <lineage>
        <taxon>Eukaryota</taxon>
        <taxon>Fungi</taxon>
        <taxon>Dikarya</taxon>
        <taxon>Basidiomycota</taxon>
        <taxon>Agaricomycotina</taxon>
        <taxon>Agaricomycetes</taxon>
        <taxon>Cantharellales</taxon>
        <taxon>Tulasnellaceae</taxon>
        <taxon>Tulasnella</taxon>
    </lineage>
</organism>
<dbReference type="SUPFAM" id="SSF69000">
    <property type="entry name" value="FAD-dependent thiol oxidase"/>
    <property type="match status" value="1"/>
</dbReference>
<keyword evidence="3 8" id="KW-0285">Flavoprotein</keyword>
<comment type="cofactor">
    <cofactor evidence="1 8">
        <name>FAD</name>
        <dbReference type="ChEBI" id="CHEBI:57692"/>
    </cofactor>
</comment>
<keyword evidence="6" id="KW-0496">Mitochondrion</keyword>
<dbReference type="GO" id="GO:0005758">
    <property type="term" value="C:mitochondrial intermembrane space"/>
    <property type="evidence" value="ECO:0007669"/>
    <property type="project" value="UniProtKB-SubCell"/>
</dbReference>
<proteinExistence type="predicted"/>
<evidence type="ECO:0000259" key="10">
    <source>
        <dbReference type="PROSITE" id="PS51324"/>
    </source>
</evidence>
<dbReference type="GO" id="GO:0016971">
    <property type="term" value="F:flavin-dependent sulfhydryl oxidase activity"/>
    <property type="evidence" value="ECO:0007669"/>
    <property type="project" value="InterPro"/>
</dbReference>
<feature type="compositionally biased region" description="Low complexity" evidence="9">
    <location>
        <begin position="54"/>
        <end position="70"/>
    </location>
</feature>
<evidence type="ECO:0000256" key="8">
    <source>
        <dbReference type="RuleBase" id="RU371123"/>
    </source>
</evidence>
<dbReference type="InterPro" id="IPR039799">
    <property type="entry name" value="ALR/ERV"/>
</dbReference>
<evidence type="ECO:0000313" key="12">
    <source>
        <dbReference type="Proteomes" id="UP000054248"/>
    </source>
</evidence>
<dbReference type="PANTHER" id="PTHR12645:SF0">
    <property type="entry name" value="FAD-LINKED SULFHYDRYL OXIDASE ALR"/>
    <property type="match status" value="1"/>
</dbReference>
<evidence type="ECO:0000256" key="7">
    <source>
        <dbReference type="ARBA" id="ARBA00023157"/>
    </source>
</evidence>
<dbReference type="OrthoDB" id="17199at2759"/>
<comment type="subcellular location">
    <subcellularLocation>
        <location evidence="2">Mitochondrion intermembrane space</location>
    </subcellularLocation>
</comment>
<dbReference type="Gene3D" id="1.20.120.310">
    <property type="entry name" value="ERV/ALR sulfhydryl oxidase domain"/>
    <property type="match status" value="1"/>
</dbReference>
<evidence type="ECO:0000256" key="6">
    <source>
        <dbReference type="ARBA" id="ARBA00023128"/>
    </source>
</evidence>
<feature type="region of interest" description="Disordered" evidence="9">
    <location>
        <begin position="1"/>
        <end position="27"/>
    </location>
</feature>
<evidence type="ECO:0000256" key="3">
    <source>
        <dbReference type="ARBA" id="ARBA00022630"/>
    </source>
</evidence>
<gene>
    <name evidence="11" type="ORF">M407DRAFT_240630</name>
</gene>
<keyword evidence="12" id="KW-1185">Reference proteome</keyword>